<dbReference type="RefSeq" id="XP_016254143.1">
    <property type="nucleotide sequence ID" value="XM_016387215.1"/>
</dbReference>
<dbReference type="OrthoDB" id="3724021at2759"/>
<reference evidence="2 3" key="1">
    <citation type="submission" date="2015-01" db="EMBL/GenBank/DDBJ databases">
        <title>The Genome Sequence of Cladophialophora immunda CBS83496.</title>
        <authorList>
            <consortium name="The Broad Institute Genomics Platform"/>
            <person name="Cuomo C."/>
            <person name="de Hoog S."/>
            <person name="Gorbushina A."/>
            <person name="Stielow B."/>
            <person name="Teixiera M."/>
            <person name="Abouelleil A."/>
            <person name="Chapman S.B."/>
            <person name="Priest M."/>
            <person name="Young S.K."/>
            <person name="Wortman J."/>
            <person name="Nusbaum C."/>
            <person name="Birren B."/>
        </authorList>
    </citation>
    <scope>NUCLEOTIDE SEQUENCE [LARGE SCALE GENOMIC DNA]</scope>
    <source>
        <strain evidence="2 3">CBS 83496</strain>
    </source>
</reference>
<dbReference type="Gene3D" id="3.10.450.50">
    <property type="match status" value="1"/>
</dbReference>
<dbReference type="Proteomes" id="UP000054466">
    <property type="component" value="Unassembled WGS sequence"/>
</dbReference>
<dbReference type="InterPro" id="IPR037401">
    <property type="entry name" value="SnoaL-like"/>
</dbReference>
<dbReference type="EMBL" id="KN847040">
    <property type="protein sequence ID" value="KIW33927.1"/>
    <property type="molecule type" value="Genomic_DNA"/>
</dbReference>
<feature type="domain" description="SnoaL-like" evidence="1">
    <location>
        <begin position="6"/>
        <end position="142"/>
    </location>
</feature>
<evidence type="ECO:0000313" key="2">
    <source>
        <dbReference type="EMBL" id="KIW33927.1"/>
    </source>
</evidence>
<dbReference type="InterPro" id="IPR032710">
    <property type="entry name" value="NTF2-like_dom_sf"/>
</dbReference>
<dbReference type="Pfam" id="PF13577">
    <property type="entry name" value="SnoaL_4"/>
    <property type="match status" value="1"/>
</dbReference>
<dbReference type="AlphaFoldDB" id="A0A0D2B8G1"/>
<keyword evidence="3" id="KW-1185">Reference proteome</keyword>
<name>A0A0D2B8G1_9EURO</name>
<organism evidence="2 3">
    <name type="scientific">Cladophialophora immunda</name>
    <dbReference type="NCBI Taxonomy" id="569365"/>
    <lineage>
        <taxon>Eukaryota</taxon>
        <taxon>Fungi</taxon>
        <taxon>Dikarya</taxon>
        <taxon>Ascomycota</taxon>
        <taxon>Pezizomycotina</taxon>
        <taxon>Eurotiomycetes</taxon>
        <taxon>Chaetothyriomycetidae</taxon>
        <taxon>Chaetothyriales</taxon>
        <taxon>Herpotrichiellaceae</taxon>
        <taxon>Cladophialophora</taxon>
    </lineage>
</organism>
<dbReference type="GeneID" id="27339935"/>
<dbReference type="VEuPathDB" id="FungiDB:PV07_00741"/>
<proteinExistence type="predicted"/>
<evidence type="ECO:0000313" key="3">
    <source>
        <dbReference type="Proteomes" id="UP000054466"/>
    </source>
</evidence>
<sequence>MASSDILAEAQIRSLVIRERFYRDACQWKKLRECYHPDASQTLVDISWYARAEADRGFPSHWYHGDADGFVRRSEEMAKAGTSSLHTIQPAEITLNGDKAFSQSVGTISTRMQRDSKEYELISRCRMLSKLRLVGQWWYMLSMEVIYLQDSIVPVIPESFTSDADFARAISGKRKSYQLLAWVLEEHGLTINNKLPGSDDRESVEKVLGTNEAWLFS</sequence>
<gene>
    <name evidence="2" type="ORF">PV07_00741</name>
</gene>
<dbReference type="HOGENOM" id="CLU_067875_1_1_1"/>
<evidence type="ECO:0000259" key="1">
    <source>
        <dbReference type="Pfam" id="PF13577"/>
    </source>
</evidence>
<accession>A0A0D2B8G1</accession>
<protein>
    <recommendedName>
        <fullName evidence="1">SnoaL-like domain-containing protein</fullName>
    </recommendedName>
</protein>
<dbReference type="SUPFAM" id="SSF54427">
    <property type="entry name" value="NTF2-like"/>
    <property type="match status" value="1"/>
</dbReference>